<proteinExistence type="predicted"/>
<protein>
    <submittedName>
        <fullName evidence="1">Uncharacterized protein</fullName>
    </submittedName>
</protein>
<organism evidence="1 2">
    <name type="scientific">Kingdonia uniflora</name>
    <dbReference type="NCBI Taxonomy" id="39325"/>
    <lineage>
        <taxon>Eukaryota</taxon>
        <taxon>Viridiplantae</taxon>
        <taxon>Streptophyta</taxon>
        <taxon>Embryophyta</taxon>
        <taxon>Tracheophyta</taxon>
        <taxon>Spermatophyta</taxon>
        <taxon>Magnoliopsida</taxon>
        <taxon>Ranunculales</taxon>
        <taxon>Circaeasteraceae</taxon>
        <taxon>Kingdonia</taxon>
    </lineage>
</organism>
<evidence type="ECO:0000313" key="1">
    <source>
        <dbReference type="EMBL" id="KAF6157604.1"/>
    </source>
</evidence>
<comment type="caution">
    <text evidence="1">The sequence shown here is derived from an EMBL/GenBank/DDBJ whole genome shotgun (WGS) entry which is preliminary data.</text>
</comment>
<dbReference type="Proteomes" id="UP000541444">
    <property type="component" value="Unassembled WGS sequence"/>
</dbReference>
<accession>A0A7J7MRW7</accession>
<name>A0A7J7MRW7_9MAGN</name>
<reference evidence="1 2" key="1">
    <citation type="journal article" date="2020" name="IScience">
        <title>Genome Sequencing of the Endangered Kingdonia uniflora (Circaeasteraceae, Ranunculales) Reveals Potential Mechanisms of Evolutionary Specialization.</title>
        <authorList>
            <person name="Sun Y."/>
            <person name="Deng T."/>
            <person name="Zhang A."/>
            <person name="Moore M.J."/>
            <person name="Landis J.B."/>
            <person name="Lin N."/>
            <person name="Zhang H."/>
            <person name="Zhang X."/>
            <person name="Huang J."/>
            <person name="Zhang X."/>
            <person name="Sun H."/>
            <person name="Wang H."/>
        </authorList>
    </citation>
    <scope>NUCLEOTIDE SEQUENCE [LARGE SCALE GENOMIC DNA]</scope>
    <source>
        <strain evidence="1">TB1705</strain>
        <tissue evidence="1">Leaf</tissue>
    </source>
</reference>
<gene>
    <name evidence="1" type="ORF">GIB67_037177</name>
</gene>
<keyword evidence="2" id="KW-1185">Reference proteome</keyword>
<feature type="non-terminal residue" evidence="1">
    <location>
        <position position="56"/>
    </location>
</feature>
<dbReference type="AlphaFoldDB" id="A0A7J7MRW7"/>
<sequence length="56" mass="6304">MQTLLQRFFSATKCIVVFFAKLNQTHASILKAPHCNCKSNQTHGNGYKYKLPAFAS</sequence>
<dbReference type="EMBL" id="JACGCM010001272">
    <property type="protein sequence ID" value="KAF6157604.1"/>
    <property type="molecule type" value="Genomic_DNA"/>
</dbReference>
<evidence type="ECO:0000313" key="2">
    <source>
        <dbReference type="Proteomes" id="UP000541444"/>
    </source>
</evidence>